<keyword evidence="9" id="KW-0472">Membrane</keyword>
<evidence type="ECO:0000256" key="17">
    <source>
        <dbReference type="SAM" id="MobiDB-lite"/>
    </source>
</evidence>
<dbReference type="GO" id="GO:0046872">
    <property type="term" value="F:metal ion binding"/>
    <property type="evidence" value="ECO:0007669"/>
    <property type="project" value="UniProtKB-KW"/>
</dbReference>
<dbReference type="GO" id="GO:0005975">
    <property type="term" value="P:carbohydrate metabolic process"/>
    <property type="evidence" value="ECO:0007669"/>
    <property type="project" value="TreeGrafter"/>
</dbReference>
<feature type="region of interest" description="Disordered" evidence="17">
    <location>
        <begin position="514"/>
        <end position="542"/>
    </location>
</feature>
<evidence type="ECO:0000256" key="13">
    <source>
        <dbReference type="PIRSR" id="PIRSR605027-3"/>
    </source>
</evidence>
<feature type="binding site" evidence="13">
    <location>
        <position position="213"/>
    </location>
    <ligand>
        <name>Mn(2+)</name>
        <dbReference type="ChEBI" id="CHEBI:29035"/>
    </ligand>
</feature>
<keyword evidence="5" id="KW-0812">Transmembrane</keyword>
<dbReference type="PANTHER" id="PTHR10896:SF65">
    <property type="entry name" value="GALACTOSYLGALACTOSYLXYLOSYLPROTEIN 3-BETA-GLUCURONOSYLTRANSFERASE 3"/>
    <property type="match status" value="1"/>
</dbReference>
<dbReference type="InterPro" id="IPR029044">
    <property type="entry name" value="Nucleotide-diphossugar_trans"/>
</dbReference>
<dbReference type="OMA" id="EFRMRCH"/>
<evidence type="ECO:0000256" key="2">
    <source>
        <dbReference type="ARBA" id="ARBA00007706"/>
    </source>
</evidence>
<dbReference type="Proteomes" id="UP000267027">
    <property type="component" value="Unassembled WGS sequence"/>
</dbReference>
<reference evidence="18 19" key="2">
    <citation type="submission" date="2018-11" db="EMBL/GenBank/DDBJ databases">
        <authorList>
            <consortium name="Pathogen Informatics"/>
        </authorList>
    </citation>
    <scope>NUCLEOTIDE SEQUENCE [LARGE SCALE GENOMIC DNA]</scope>
    <source>
        <strain evidence="18 19">Costa Rica</strain>
    </source>
</reference>
<feature type="site" description="Interaction with galactose moiety of substrate glycoprotein" evidence="14">
    <location>
        <position position="244"/>
    </location>
</feature>
<sequence length="625" mass="72092">MRTVFDRWWFRAFAAVALFFVCQLCFMISRVQYLDEEKLTVQAEIQTLERKRDGLLIEIATKEREIVRLDRKEQQLEKGGHSENSSVRDRLRLVGTDRETGPMIYFVTPTGFRPTQKADLTRLSYTLSHVPNLHWIVVEDSDVTSKSVAGILKRSHLPHTHLNVKTPANMKMKYMDPSWYLPRGVPQRNTALAWLRTQLSKAKSGAVYFGDDDNTYDLRLFNEIRSVDVVGVWPVGIVGGLVAEWPILSENGTVIGFNAVWKPDRQFPIDMAAFAVNITLITSHPNAAFSFDVARGQQILCLMQMECFSDVIMGERKGQNFYYPPDFDYKKHKSLNKYHGTHALRERAKKISQGILIIRFEMPFNIWCLGCNNHVGMGVRYNAEKKKIGMYYTTPLYEFRMKCHLCDNYFVIRTDPKNFDYELVEGCSRQEKRFEPSEVDQIDTSDSDFSHKLAADAMFKTEHKEEKEKKELNEKRAYDDDLRARCSLSISLEPEDPNDRKVAGMLARFRTIKSQDEREEERRREAAARRIFPSTSSSEVSTPKMIDQLKRTIKRDRDRRINDNFNFGLTAKKSSLTLGVVRKNVKEEPEEIEDDLTNASIRVKDEAKTAVTNGLVADYDSSGSE</sequence>
<evidence type="ECO:0000256" key="6">
    <source>
        <dbReference type="ARBA" id="ARBA00022723"/>
    </source>
</evidence>
<gene>
    <name evidence="18" type="ORF">ACOC_LOCUS311</name>
</gene>
<dbReference type="EC" id="2.4.1.135" evidence="3 15"/>
<dbReference type="SUPFAM" id="SSF53448">
    <property type="entry name" value="Nucleotide-diphospho-sugar transferases"/>
    <property type="match status" value="1"/>
</dbReference>
<dbReference type="Pfam" id="PF03360">
    <property type="entry name" value="Glyco_transf_43"/>
    <property type="match status" value="1"/>
</dbReference>
<feature type="compositionally biased region" description="Basic and acidic residues" evidence="17">
    <location>
        <begin position="514"/>
        <end position="528"/>
    </location>
</feature>
<comment type="pathway">
    <text evidence="15">Protein modification; protein glycosylation.</text>
</comment>
<evidence type="ECO:0000313" key="20">
    <source>
        <dbReference type="WBParaSite" id="ACOC_0000031001-mRNA-1"/>
    </source>
</evidence>
<accession>A0A158PD64</accession>
<dbReference type="Gene3D" id="3.90.550.10">
    <property type="entry name" value="Spore Coat Polysaccharide Biosynthesis Protein SpsA, Chain A"/>
    <property type="match status" value="1"/>
</dbReference>
<dbReference type="GO" id="GO:0050650">
    <property type="term" value="P:chondroitin sulfate proteoglycan biosynthetic process"/>
    <property type="evidence" value="ECO:0007669"/>
    <property type="project" value="TreeGrafter"/>
</dbReference>
<evidence type="ECO:0000256" key="15">
    <source>
        <dbReference type="RuleBase" id="RU363127"/>
    </source>
</evidence>
<comment type="catalytic activity">
    <reaction evidence="12 15">
        <text>3-O-(beta-D-galactosyl-(1-&gt;3)-beta-D-galactosyl-(1-&gt;4)-beta-D-xylosyl)-L-seryl-[protein] + UDP-alpha-D-glucuronate = 3-O-(beta-D-GlcA-(1-&gt;3)-beta-D-Gal-(1-&gt;3)-beta-D-Gal-(1-&gt;4)-beta-D-Xyl)-L-seryl-[protein] + UDP + H(+)</text>
        <dbReference type="Rhea" id="RHEA:24168"/>
        <dbReference type="Rhea" id="RHEA-COMP:12571"/>
        <dbReference type="Rhea" id="RHEA-COMP:12573"/>
        <dbReference type="ChEBI" id="CHEBI:15378"/>
        <dbReference type="ChEBI" id="CHEBI:58052"/>
        <dbReference type="ChEBI" id="CHEBI:58223"/>
        <dbReference type="ChEBI" id="CHEBI:132090"/>
        <dbReference type="ChEBI" id="CHEBI:132093"/>
        <dbReference type="EC" id="2.4.1.135"/>
    </reaction>
</comment>
<evidence type="ECO:0000256" key="14">
    <source>
        <dbReference type="PIRSR" id="PIRSR605027-4"/>
    </source>
</evidence>
<reference evidence="20" key="1">
    <citation type="submission" date="2016-04" db="UniProtKB">
        <authorList>
            <consortium name="WormBaseParasite"/>
        </authorList>
    </citation>
    <scope>IDENTIFICATION</scope>
</reference>
<dbReference type="GO" id="GO:0000139">
    <property type="term" value="C:Golgi membrane"/>
    <property type="evidence" value="ECO:0007669"/>
    <property type="project" value="UniProtKB-SubCell"/>
</dbReference>
<keyword evidence="10" id="KW-0325">Glycoprotein</keyword>
<name>A0A158PD64_ANGCS</name>
<evidence type="ECO:0000256" key="16">
    <source>
        <dbReference type="SAM" id="Coils"/>
    </source>
</evidence>
<evidence type="ECO:0000256" key="9">
    <source>
        <dbReference type="ARBA" id="ARBA00023136"/>
    </source>
</evidence>
<evidence type="ECO:0000256" key="5">
    <source>
        <dbReference type="ARBA" id="ARBA00022692"/>
    </source>
</evidence>
<dbReference type="EMBL" id="UYYA01000027">
    <property type="protein sequence ID" value="VDM51896.1"/>
    <property type="molecule type" value="Genomic_DNA"/>
</dbReference>
<dbReference type="Pfam" id="PF04502">
    <property type="entry name" value="Saf4_Yju2"/>
    <property type="match status" value="1"/>
</dbReference>
<evidence type="ECO:0000256" key="12">
    <source>
        <dbReference type="ARBA" id="ARBA00047979"/>
    </source>
</evidence>
<dbReference type="UniPathway" id="UPA00378"/>
<evidence type="ECO:0000256" key="7">
    <source>
        <dbReference type="ARBA" id="ARBA00022968"/>
    </source>
</evidence>
<feature type="coiled-coil region" evidence="16">
    <location>
        <begin position="31"/>
        <end position="79"/>
    </location>
</feature>
<keyword evidence="8" id="KW-1133">Transmembrane helix</keyword>
<dbReference type="InterPro" id="IPR005027">
    <property type="entry name" value="Glyco_trans_43"/>
</dbReference>
<dbReference type="CDD" id="cd00218">
    <property type="entry name" value="GlcAT-I"/>
    <property type="match status" value="1"/>
</dbReference>
<evidence type="ECO:0000256" key="4">
    <source>
        <dbReference type="ARBA" id="ARBA00022679"/>
    </source>
</evidence>
<dbReference type="GO" id="GO:0015018">
    <property type="term" value="F:galactosylgalactosylxylosylprotein 3-beta-glucuronosyltransferase activity"/>
    <property type="evidence" value="ECO:0007669"/>
    <property type="project" value="UniProtKB-UniRule"/>
</dbReference>
<organism evidence="20">
    <name type="scientific">Angiostrongylus costaricensis</name>
    <name type="common">Nematode worm</name>
    <dbReference type="NCBI Taxonomy" id="334426"/>
    <lineage>
        <taxon>Eukaryota</taxon>
        <taxon>Metazoa</taxon>
        <taxon>Ecdysozoa</taxon>
        <taxon>Nematoda</taxon>
        <taxon>Chromadorea</taxon>
        <taxon>Rhabditida</taxon>
        <taxon>Rhabditina</taxon>
        <taxon>Rhabditomorpha</taxon>
        <taxon>Strongyloidea</taxon>
        <taxon>Metastrongylidae</taxon>
        <taxon>Angiostrongylus</taxon>
    </lineage>
</organism>
<keyword evidence="16" id="KW-0175">Coiled coil</keyword>
<dbReference type="OrthoDB" id="360327at2759"/>
<keyword evidence="15" id="KW-0333">Golgi apparatus</keyword>
<comment type="similarity">
    <text evidence="2 15">Belongs to the glycosyltransferase 43 family.</text>
</comment>
<comment type="subcellular location">
    <subcellularLocation>
        <location evidence="15">Golgi apparatus membrane</location>
        <topology evidence="15">Single-pass type II membrane protein</topology>
    </subcellularLocation>
    <subcellularLocation>
        <location evidence="1">Membrane</location>
        <topology evidence="1">Single-pass type II membrane protein</topology>
    </subcellularLocation>
</comment>
<dbReference type="STRING" id="334426.A0A158PD64"/>
<keyword evidence="4 15" id="KW-0808">Transferase</keyword>
<evidence type="ECO:0000256" key="11">
    <source>
        <dbReference type="ARBA" id="ARBA00023211"/>
    </source>
</evidence>
<keyword evidence="7 15" id="KW-0735">Signal-anchor</keyword>
<evidence type="ECO:0000256" key="8">
    <source>
        <dbReference type="ARBA" id="ARBA00022989"/>
    </source>
</evidence>
<keyword evidence="6 13" id="KW-0479">Metal-binding</keyword>
<evidence type="ECO:0000256" key="1">
    <source>
        <dbReference type="ARBA" id="ARBA00004606"/>
    </source>
</evidence>
<protein>
    <recommendedName>
        <fullName evidence="3 15">Galactosylgalactosylxylosylprotein 3-beta-glucuronosyltransferase</fullName>
        <ecNumber evidence="3 15">2.4.1.135</ecNumber>
    </recommendedName>
</protein>
<dbReference type="WBParaSite" id="ACOC_0000031001-mRNA-1">
    <property type="protein sequence ID" value="ACOC_0000031001-mRNA-1"/>
    <property type="gene ID" value="ACOC_0000031001"/>
</dbReference>
<evidence type="ECO:0000313" key="19">
    <source>
        <dbReference type="Proteomes" id="UP000267027"/>
    </source>
</evidence>
<dbReference type="AlphaFoldDB" id="A0A158PD64"/>
<dbReference type="PANTHER" id="PTHR10896">
    <property type="entry name" value="GALACTOSYLGALACTOSYLXYLOSYLPROTEIN 3-BETA-GLUCURONOSYLTRANSFERASE BETA-1,3-GLUCURONYLTRANSFERASE"/>
    <property type="match status" value="1"/>
</dbReference>
<proteinExistence type="inferred from homology"/>
<comment type="cofactor">
    <cofactor evidence="13 15">
        <name>Mn(2+)</name>
        <dbReference type="ChEBI" id="CHEBI:29035"/>
    </cofactor>
</comment>
<evidence type="ECO:0000313" key="18">
    <source>
        <dbReference type="EMBL" id="VDM51896.1"/>
    </source>
</evidence>
<keyword evidence="11 13" id="KW-0464">Manganese</keyword>
<keyword evidence="19" id="KW-1185">Reference proteome</keyword>
<evidence type="ECO:0000256" key="10">
    <source>
        <dbReference type="ARBA" id="ARBA00023180"/>
    </source>
</evidence>
<dbReference type="GO" id="GO:0000398">
    <property type="term" value="P:mRNA splicing, via spliceosome"/>
    <property type="evidence" value="ECO:0007669"/>
    <property type="project" value="InterPro"/>
</dbReference>
<evidence type="ECO:0000256" key="3">
    <source>
        <dbReference type="ARBA" id="ARBA00012641"/>
    </source>
</evidence>
<dbReference type="InterPro" id="IPR007590">
    <property type="entry name" value="Saf4/Yju2"/>
</dbReference>
<dbReference type="FunFam" id="3.90.550.10:FF:000044">
    <property type="entry name" value="Galactosylgalactosylxylosylprotein 3-beta-glucuronosyltransferase"/>
    <property type="match status" value="1"/>
</dbReference>